<name>A0A1I4JT90_9BURK</name>
<dbReference type="InterPro" id="IPR010127">
    <property type="entry name" value="Phasin_subfam-1"/>
</dbReference>
<dbReference type="STRING" id="758825.SAMN02982985_01210"/>
<dbReference type="AlphaFoldDB" id="A0A1I4JT90"/>
<dbReference type="Pfam" id="PF09361">
    <property type="entry name" value="Phasin_2"/>
    <property type="match status" value="1"/>
</dbReference>
<reference evidence="3 4" key="1">
    <citation type="submission" date="2016-10" db="EMBL/GenBank/DDBJ databases">
        <authorList>
            <person name="de Groot N.N."/>
        </authorList>
    </citation>
    <scope>NUCLEOTIDE SEQUENCE [LARGE SCALE GENOMIC DNA]</scope>
    <source>
        <strain evidence="3 4">ATCC 43154</strain>
    </source>
</reference>
<dbReference type="EMBL" id="FOTW01000006">
    <property type="protein sequence ID" value="SFL69752.1"/>
    <property type="molecule type" value="Genomic_DNA"/>
</dbReference>
<dbReference type="Proteomes" id="UP000199470">
    <property type="component" value="Unassembled WGS sequence"/>
</dbReference>
<sequence>MFSITEQFSAATKSQLEAQLNLINNFASKAVESAEKVIALNLSTTKATVEKSSSAAQQLLSAKDGQEFFRLSASQTPSLDHLLAYGRQLFTIASDAQAILLQSAREQIKDAKPVLLLAALSETVVVPAAKAEVKTEVKAEVKTVAEVKAAPVLEAKPVAKVEAKVEAKAIAEPKLEDNLDEEEDEDEYEEVQPEVVAKPVVAAAPKPAAPAVADAKPAAPAKSAAKPASTKK</sequence>
<dbReference type="InterPro" id="IPR018968">
    <property type="entry name" value="Phasin"/>
</dbReference>
<dbReference type="RefSeq" id="WP_093385025.1">
    <property type="nucleotide sequence ID" value="NZ_FOTW01000006.1"/>
</dbReference>
<gene>
    <name evidence="3" type="ORF">SAMN02982985_01210</name>
</gene>
<keyword evidence="4" id="KW-1185">Reference proteome</keyword>
<protein>
    <submittedName>
        <fullName evidence="3">Phasin family protein</fullName>
    </submittedName>
</protein>
<feature type="region of interest" description="Disordered" evidence="1">
    <location>
        <begin position="206"/>
        <end position="232"/>
    </location>
</feature>
<dbReference type="OrthoDB" id="8759666at2"/>
<accession>A0A1I4JT90</accession>
<feature type="compositionally biased region" description="Acidic residues" evidence="1">
    <location>
        <begin position="178"/>
        <end position="192"/>
    </location>
</feature>
<feature type="region of interest" description="Disordered" evidence="1">
    <location>
        <begin position="171"/>
        <end position="192"/>
    </location>
</feature>
<organism evidence="3 4">
    <name type="scientific">Rugamonas rubra</name>
    <dbReference type="NCBI Taxonomy" id="758825"/>
    <lineage>
        <taxon>Bacteria</taxon>
        <taxon>Pseudomonadati</taxon>
        <taxon>Pseudomonadota</taxon>
        <taxon>Betaproteobacteria</taxon>
        <taxon>Burkholderiales</taxon>
        <taxon>Oxalobacteraceae</taxon>
        <taxon>Telluria group</taxon>
        <taxon>Rugamonas</taxon>
    </lineage>
</organism>
<dbReference type="NCBIfam" id="TIGR01841">
    <property type="entry name" value="phasin"/>
    <property type="match status" value="1"/>
</dbReference>
<evidence type="ECO:0000313" key="3">
    <source>
        <dbReference type="EMBL" id="SFL69752.1"/>
    </source>
</evidence>
<evidence type="ECO:0000313" key="4">
    <source>
        <dbReference type="Proteomes" id="UP000199470"/>
    </source>
</evidence>
<proteinExistence type="predicted"/>
<evidence type="ECO:0000256" key="1">
    <source>
        <dbReference type="SAM" id="MobiDB-lite"/>
    </source>
</evidence>
<feature type="domain" description="Phasin" evidence="2">
    <location>
        <begin position="6"/>
        <end position="108"/>
    </location>
</feature>
<evidence type="ECO:0000259" key="2">
    <source>
        <dbReference type="Pfam" id="PF09361"/>
    </source>
</evidence>